<evidence type="ECO:0008006" key="3">
    <source>
        <dbReference type="Google" id="ProtNLM"/>
    </source>
</evidence>
<proteinExistence type="predicted"/>
<dbReference type="Proteomes" id="UP000054771">
    <property type="component" value="Unassembled WGS sequence"/>
</dbReference>
<gene>
    <name evidence="1" type="ORF">ASPCAL00505</name>
</gene>
<evidence type="ECO:0000313" key="2">
    <source>
        <dbReference type="Proteomes" id="UP000054771"/>
    </source>
</evidence>
<reference evidence="2" key="1">
    <citation type="journal article" date="2016" name="Genome Announc.">
        <title>Draft genome sequences of fungus Aspergillus calidoustus.</title>
        <authorList>
            <person name="Horn F."/>
            <person name="Linde J."/>
            <person name="Mattern D.J."/>
            <person name="Walther G."/>
            <person name="Guthke R."/>
            <person name="Scherlach K."/>
            <person name="Martin K."/>
            <person name="Brakhage A.A."/>
            <person name="Petzke L."/>
            <person name="Valiante V."/>
        </authorList>
    </citation>
    <scope>NUCLEOTIDE SEQUENCE [LARGE SCALE GENOMIC DNA]</scope>
    <source>
        <strain evidence="2">SF006504</strain>
    </source>
</reference>
<dbReference type="AlphaFoldDB" id="A0A0U5FN28"/>
<keyword evidence="2" id="KW-1185">Reference proteome</keyword>
<name>A0A0U5FN28_ASPCI</name>
<sequence length="127" mass="14802">MKELHNALVIAVTDIVERWWTDKEAQFPQRMRLEAEEEELLRWMDAQGVDVVPPFKRRLGSWRPDFLIEEDCFGEENFRITEINARFSFNGFMHAAYAQQALIDIGVCSELNGLVPVKDFQSVRGLQ</sequence>
<dbReference type="EMBL" id="CDMC01000001">
    <property type="protein sequence ID" value="CEL00913.1"/>
    <property type="molecule type" value="Genomic_DNA"/>
</dbReference>
<dbReference type="STRING" id="454130.A0A0U5FN28"/>
<organism evidence="1 2">
    <name type="scientific">Aspergillus calidoustus</name>
    <dbReference type="NCBI Taxonomy" id="454130"/>
    <lineage>
        <taxon>Eukaryota</taxon>
        <taxon>Fungi</taxon>
        <taxon>Dikarya</taxon>
        <taxon>Ascomycota</taxon>
        <taxon>Pezizomycotina</taxon>
        <taxon>Eurotiomycetes</taxon>
        <taxon>Eurotiomycetidae</taxon>
        <taxon>Eurotiales</taxon>
        <taxon>Aspergillaceae</taxon>
        <taxon>Aspergillus</taxon>
        <taxon>Aspergillus subgen. Nidulantes</taxon>
    </lineage>
</organism>
<protein>
    <recommendedName>
        <fullName evidence="3">ATP-grasp domain-containing protein</fullName>
    </recommendedName>
</protein>
<evidence type="ECO:0000313" key="1">
    <source>
        <dbReference type="EMBL" id="CEL00913.1"/>
    </source>
</evidence>
<accession>A0A0U5FN28</accession>
<dbReference type="OrthoDB" id="2117718at2759"/>